<reference evidence="5" key="1">
    <citation type="journal article" date="2019" name="bioRxiv">
        <title>Genomics, evolutionary history and diagnostics of the Alternaria alternata species group including apple and Asian pear pathotypes.</title>
        <authorList>
            <person name="Armitage A.D."/>
            <person name="Cockerton H.M."/>
            <person name="Sreenivasaprasad S."/>
            <person name="Woodhall J.W."/>
            <person name="Lane C.R."/>
            <person name="Harrison R.J."/>
            <person name="Clarkson J.P."/>
        </authorList>
    </citation>
    <scope>NUCLEOTIDE SEQUENCE [LARGE SCALE GENOMIC DNA]</scope>
    <source>
        <strain evidence="5">FERA 1177</strain>
    </source>
</reference>
<organism evidence="4 5">
    <name type="scientific">Alternaria alternata</name>
    <name type="common">Alternaria rot fungus</name>
    <name type="synonym">Torula alternata</name>
    <dbReference type="NCBI Taxonomy" id="5599"/>
    <lineage>
        <taxon>Eukaryota</taxon>
        <taxon>Fungi</taxon>
        <taxon>Dikarya</taxon>
        <taxon>Ascomycota</taxon>
        <taxon>Pezizomycotina</taxon>
        <taxon>Dothideomycetes</taxon>
        <taxon>Pleosporomycetidae</taxon>
        <taxon>Pleosporales</taxon>
        <taxon>Pleosporineae</taxon>
        <taxon>Pleosporaceae</taxon>
        <taxon>Alternaria</taxon>
        <taxon>Alternaria sect. Alternaria</taxon>
        <taxon>Alternaria alternata complex</taxon>
    </lineage>
</organism>
<evidence type="ECO:0000313" key="4">
    <source>
        <dbReference type="EMBL" id="RYN50478.1"/>
    </source>
</evidence>
<dbReference type="Pfam" id="PF17107">
    <property type="entry name" value="SesA"/>
    <property type="match status" value="1"/>
</dbReference>
<sequence length="219" mass="24115">MVEIEAGKLADWIDDTISTLNGISKACVDIEQATDLPDAFRTVLGKVTLVTDTLAKAEGHIRNFDQGEEALRTIWKDVEDCMEKALSLRTVFRLVVPRADIARPERYRIAVNDLGKEGRVEILMKGVLEDVYHLAGKCEIENEAQTIKVIDEAQIQELVDAIEQMSKIPSSLPESRSGNSINNYGSGTLNANSGRGTQNNNTGSGKQFIGEKQYFGRDG</sequence>
<comment type="caution">
    <text evidence="4">The sequence shown here is derived from an EMBL/GenBank/DDBJ whole genome shotgun (WGS) entry which is preliminary data.</text>
</comment>
<evidence type="ECO:0000259" key="3">
    <source>
        <dbReference type="Pfam" id="PF17107"/>
    </source>
</evidence>
<feature type="domain" description="NACHT-NTPase sigma" evidence="2">
    <location>
        <begin position="180"/>
        <end position="212"/>
    </location>
</feature>
<feature type="region of interest" description="Disordered" evidence="1">
    <location>
        <begin position="169"/>
        <end position="219"/>
    </location>
</feature>
<dbReference type="AlphaFoldDB" id="A0A4Q4MG38"/>
<dbReference type="InterPro" id="IPR031353">
    <property type="entry name" value="NACHT_sigma"/>
</dbReference>
<dbReference type="EMBL" id="PDXD01000313">
    <property type="protein sequence ID" value="RYN50478.1"/>
    <property type="molecule type" value="Genomic_DNA"/>
</dbReference>
<evidence type="ECO:0000259" key="2">
    <source>
        <dbReference type="Pfam" id="PF17106"/>
    </source>
</evidence>
<name>A0A4Q4MG38_ALTAL</name>
<dbReference type="Proteomes" id="UP000291422">
    <property type="component" value="Unassembled WGS sequence"/>
</dbReference>
<feature type="compositionally biased region" description="Polar residues" evidence="1">
    <location>
        <begin position="169"/>
        <end position="205"/>
    </location>
</feature>
<gene>
    <name evidence="4" type="ORF">AA0117_g13406</name>
</gene>
<evidence type="ECO:0000313" key="5">
    <source>
        <dbReference type="Proteomes" id="UP000291422"/>
    </source>
</evidence>
<dbReference type="Pfam" id="PF17106">
    <property type="entry name" value="NACHT_sigma"/>
    <property type="match status" value="1"/>
</dbReference>
<dbReference type="InterPro" id="IPR031352">
    <property type="entry name" value="SesA"/>
</dbReference>
<proteinExistence type="predicted"/>
<evidence type="ECO:0000256" key="1">
    <source>
        <dbReference type="SAM" id="MobiDB-lite"/>
    </source>
</evidence>
<accession>A0A4Q4MG38</accession>
<protein>
    <recommendedName>
        <fullName evidence="6">NACHT-NTPase and P-loop NTPases N-terminal domain-containing protein</fullName>
    </recommendedName>
</protein>
<evidence type="ECO:0008006" key="6">
    <source>
        <dbReference type="Google" id="ProtNLM"/>
    </source>
</evidence>
<feature type="domain" description="NACHT-NTPase and P-loop NTPases N-terminal" evidence="3">
    <location>
        <begin position="13"/>
        <end position="134"/>
    </location>
</feature>